<protein>
    <submittedName>
        <fullName evidence="1">Uncharacterized protein</fullName>
    </submittedName>
</protein>
<evidence type="ECO:0000313" key="2">
    <source>
        <dbReference type="Proteomes" id="UP000606974"/>
    </source>
</evidence>
<gene>
    <name evidence="1" type="ORF">GJ744_006235</name>
</gene>
<dbReference type="Proteomes" id="UP000606974">
    <property type="component" value="Unassembled WGS sequence"/>
</dbReference>
<keyword evidence="2" id="KW-1185">Reference proteome</keyword>
<proteinExistence type="predicted"/>
<organism evidence="1 2">
    <name type="scientific">Endocarpon pusillum</name>
    <dbReference type="NCBI Taxonomy" id="364733"/>
    <lineage>
        <taxon>Eukaryota</taxon>
        <taxon>Fungi</taxon>
        <taxon>Dikarya</taxon>
        <taxon>Ascomycota</taxon>
        <taxon>Pezizomycotina</taxon>
        <taxon>Eurotiomycetes</taxon>
        <taxon>Chaetothyriomycetidae</taxon>
        <taxon>Verrucariales</taxon>
        <taxon>Verrucariaceae</taxon>
        <taxon>Endocarpon</taxon>
    </lineage>
</organism>
<dbReference type="AlphaFoldDB" id="A0A8H7AK57"/>
<evidence type="ECO:0000313" key="1">
    <source>
        <dbReference type="EMBL" id="KAF7510623.1"/>
    </source>
</evidence>
<accession>A0A8H7AK57</accession>
<comment type="caution">
    <text evidence="1">The sequence shown here is derived from an EMBL/GenBank/DDBJ whole genome shotgun (WGS) entry which is preliminary data.</text>
</comment>
<reference evidence="1" key="1">
    <citation type="submission" date="2020-02" db="EMBL/GenBank/DDBJ databases">
        <authorList>
            <person name="Palmer J.M."/>
        </authorList>
    </citation>
    <scope>NUCLEOTIDE SEQUENCE</scope>
    <source>
        <strain evidence="1">EPUS1.4</strain>
        <tissue evidence="1">Thallus</tissue>
    </source>
</reference>
<dbReference type="EMBL" id="JAACFV010000028">
    <property type="protein sequence ID" value="KAF7510623.1"/>
    <property type="molecule type" value="Genomic_DNA"/>
</dbReference>
<sequence>MNAREEQDQAQLPIWLTPAIATPCAQPRKVNNIMCGKPSPSRIMSQHLGASDIQDAGCVPGACWHIRGSSTPTTSSLSQTTFQCTKTAREMGVAPIKSQILYLKAIITGEPEQTCSVRSTVA</sequence>
<name>A0A8H7AK57_9EURO</name>